<dbReference type="Proteomes" id="UP000244496">
    <property type="component" value="Plasmid unnamed1"/>
</dbReference>
<dbReference type="AlphaFoldDB" id="A0A2S0USB5"/>
<evidence type="ECO:0000256" key="1">
    <source>
        <dbReference type="ARBA" id="ARBA00022649"/>
    </source>
</evidence>
<protein>
    <submittedName>
        <fullName evidence="2">Uncharacterized protein</fullName>
    </submittedName>
</protein>
<keyword evidence="1" id="KW-1277">Toxin-antitoxin system</keyword>
<evidence type="ECO:0000313" key="2">
    <source>
        <dbReference type="EMBL" id="AWB50697.1"/>
    </source>
</evidence>
<accession>A0A2S0USB5</accession>
<dbReference type="EMBL" id="CP028919">
    <property type="protein sequence ID" value="AWB50697.1"/>
    <property type="molecule type" value="Genomic_DNA"/>
</dbReference>
<gene>
    <name evidence="2" type="ORF">HYN69_19145</name>
</gene>
<dbReference type="InterPro" id="IPR014795">
    <property type="entry name" value="TacA_1-like"/>
</dbReference>
<geneLocation type="plasmid" evidence="2">
    <name>unnamed1</name>
</geneLocation>
<organism evidence="2 3">
    <name type="scientific">Paragemmobacter aquarius</name>
    <dbReference type="NCBI Taxonomy" id="2169400"/>
    <lineage>
        <taxon>Bacteria</taxon>
        <taxon>Pseudomonadati</taxon>
        <taxon>Pseudomonadota</taxon>
        <taxon>Alphaproteobacteria</taxon>
        <taxon>Rhodobacterales</taxon>
        <taxon>Paracoccaceae</taxon>
        <taxon>Paragemmobacter</taxon>
    </lineage>
</organism>
<reference evidence="2 3" key="1">
    <citation type="submission" date="2018-04" db="EMBL/GenBank/DDBJ databases">
        <title>Genome sequencing of Gemmobacter.</title>
        <authorList>
            <person name="Yi H."/>
            <person name="Baek M.-G."/>
        </authorList>
    </citation>
    <scope>NUCLEOTIDE SEQUENCE [LARGE SCALE GENOMIC DNA]</scope>
    <source>
        <strain evidence="2 3">HYN0069</strain>
        <plasmid evidence="3">Plasmid unnamed1</plasmid>
    </source>
</reference>
<evidence type="ECO:0000313" key="3">
    <source>
        <dbReference type="Proteomes" id="UP000244496"/>
    </source>
</evidence>
<sequence>MEVLRNESAWRQQPRRDELRPCDYQAVFEALDSPASPTEALRAAFRRRNEFPAGIHDIEQADD</sequence>
<dbReference type="KEGG" id="geh:HYN69_19145"/>
<proteinExistence type="predicted"/>
<keyword evidence="2" id="KW-0614">Plasmid</keyword>
<keyword evidence="3" id="KW-1185">Reference proteome</keyword>
<dbReference type="Pfam" id="PF08681">
    <property type="entry name" value="TacA1"/>
    <property type="match status" value="1"/>
</dbReference>
<name>A0A2S0USB5_9RHOB</name>